<keyword evidence="3" id="KW-0862">Zinc</keyword>
<evidence type="ECO:0000259" key="6">
    <source>
        <dbReference type="PROSITE" id="PS50114"/>
    </source>
</evidence>
<dbReference type="CDD" id="cd00202">
    <property type="entry name" value="ZnF_GATA"/>
    <property type="match status" value="1"/>
</dbReference>
<dbReference type="InterPro" id="IPR000679">
    <property type="entry name" value="Znf_GATA"/>
</dbReference>
<sequence>MATAALMSPSGPYHSHHSSFSGYPHSAPATSIPGMISPVDSRRTSDGSETNHRQSLPSISEIISGTKSYAPPVQAPMSSSQGLPSPFASSAPSRPYGDVVADTNPSPRTLHPTTGYPRTDTLTAFSDPARPAIASRPIPAPLNTFTGQHPSPPVKMEQADAENRRLDVSPYSAGHHHPSSQPNSAHYSQSGRLPPGQLPLGYPISPQQSRSAPALPSPFETRTPVYGDEAELARGNEHKPSMDESNETWGHDRGYEELMQSISSTARTLVAFSDGYTAAAREQHGSQPILSRLPTDNELDIFINNSLLITRKLEKIRQVVRQQNRLNTERTRENGGRKVIDDDDVPMYEGLKNPYGSDGKKRRGRAAPPGRCHSCNRVDTPEWRRGPDGARTLCNACGLHYAKLERKRQLDQRSLRAKQMDDRN</sequence>
<dbReference type="SMART" id="SM00401">
    <property type="entry name" value="ZnF_GATA"/>
    <property type="match status" value="1"/>
</dbReference>
<organism evidence="7 8">
    <name type="scientific">Podospora didyma</name>
    <dbReference type="NCBI Taxonomy" id="330526"/>
    <lineage>
        <taxon>Eukaryota</taxon>
        <taxon>Fungi</taxon>
        <taxon>Dikarya</taxon>
        <taxon>Ascomycota</taxon>
        <taxon>Pezizomycotina</taxon>
        <taxon>Sordariomycetes</taxon>
        <taxon>Sordariomycetidae</taxon>
        <taxon>Sordariales</taxon>
        <taxon>Podosporaceae</taxon>
        <taxon>Podospora</taxon>
    </lineage>
</organism>
<protein>
    <recommendedName>
        <fullName evidence="6">GATA-type domain-containing protein</fullName>
    </recommendedName>
</protein>
<feature type="compositionally biased region" description="Polar residues" evidence="5">
    <location>
        <begin position="179"/>
        <end position="191"/>
    </location>
</feature>
<gene>
    <name evidence="7" type="ORF">B0H63DRAFT_226944</name>
</gene>
<dbReference type="GO" id="GO:0008270">
    <property type="term" value="F:zinc ion binding"/>
    <property type="evidence" value="ECO:0007669"/>
    <property type="project" value="UniProtKB-KW"/>
</dbReference>
<feature type="region of interest" description="Disordered" evidence="5">
    <location>
        <begin position="330"/>
        <end position="384"/>
    </location>
</feature>
<evidence type="ECO:0000313" key="8">
    <source>
        <dbReference type="Proteomes" id="UP001285441"/>
    </source>
</evidence>
<feature type="compositionally biased region" description="Basic and acidic residues" evidence="5">
    <location>
        <begin position="157"/>
        <end position="167"/>
    </location>
</feature>
<dbReference type="PROSITE" id="PS50114">
    <property type="entry name" value="GATA_ZN_FINGER_2"/>
    <property type="match status" value="1"/>
</dbReference>
<evidence type="ECO:0000256" key="3">
    <source>
        <dbReference type="ARBA" id="ARBA00022833"/>
    </source>
</evidence>
<dbReference type="InterPro" id="IPR013088">
    <property type="entry name" value="Znf_NHR/GATA"/>
</dbReference>
<dbReference type="InterPro" id="IPR051140">
    <property type="entry name" value="GATA_TF"/>
</dbReference>
<dbReference type="PANTHER" id="PTHR45658:SF122">
    <property type="entry name" value="GATA ZINC FINGER DOMAIN-CONTAINING PROTEIN 6"/>
    <property type="match status" value="1"/>
</dbReference>
<evidence type="ECO:0000313" key="7">
    <source>
        <dbReference type="EMBL" id="KAK3377827.1"/>
    </source>
</evidence>
<feature type="compositionally biased region" description="Polar residues" evidence="5">
    <location>
        <begin position="53"/>
        <end position="67"/>
    </location>
</feature>
<dbReference type="EMBL" id="JAULSW010000006">
    <property type="protein sequence ID" value="KAK3377827.1"/>
    <property type="molecule type" value="Genomic_DNA"/>
</dbReference>
<dbReference type="Proteomes" id="UP001285441">
    <property type="component" value="Unassembled WGS sequence"/>
</dbReference>
<feature type="compositionally biased region" description="Low complexity" evidence="5">
    <location>
        <begin position="84"/>
        <end position="95"/>
    </location>
</feature>
<dbReference type="PANTHER" id="PTHR45658">
    <property type="entry name" value="GATA TRANSCRIPTION FACTOR"/>
    <property type="match status" value="1"/>
</dbReference>
<feature type="compositionally biased region" description="Low complexity" evidence="5">
    <location>
        <begin position="8"/>
        <end position="26"/>
    </location>
</feature>
<keyword evidence="2 4" id="KW-0863">Zinc-finger</keyword>
<reference evidence="7" key="1">
    <citation type="journal article" date="2023" name="Mol. Phylogenet. Evol.">
        <title>Genome-scale phylogeny and comparative genomics of the fungal order Sordariales.</title>
        <authorList>
            <person name="Hensen N."/>
            <person name="Bonometti L."/>
            <person name="Westerberg I."/>
            <person name="Brannstrom I.O."/>
            <person name="Guillou S."/>
            <person name="Cros-Aarteil S."/>
            <person name="Calhoun S."/>
            <person name="Haridas S."/>
            <person name="Kuo A."/>
            <person name="Mondo S."/>
            <person name="Pangilinan J."/>
            <person name="Riley R."/>
            <person name="LaButti K."/>
            <person name="Andreopoulos B."/>
            <person name="Lipzen A."/>
            <person name="Chen C."/>
            <person name="Yan M."/>
            <person name="Daum C."/>
            <person name="Ng V."/>
            <person name="Clum A."/>
            <person name="Steindorff A."/>
            <person name="Ohm R.A."/>
            <person name="Martin F."/>
            <person name="Silar P."/>
            <person name="Natvig D.O."/>
            <person name="Lalanne C."/>
            <person name="Gautier V."/>
            <person name="Ament-Velasquez S.L."/>
            <person name="Kruys A."/>
            <person name="Hutchinson M.I."/>
            <person name="Powell A.J."/>
            <person name="Barry K."/>
            <person name="Miller A.N."/>
            <person name="Grigoriev I.V."/>
            <person name="Debuchy R."/>
            <person name="Gladieux P."/>
            <person name="Hiltunen Thoren M."/>
            <person name="Johannesson H."/>
        </authorList>
    </citation>
    <scope>NUCLEOTIDE SEQUENCE</scope>
    <source>
        <strain evidence="7">CBS 232.78</strain>
    </source>
</reference>
<feature type="domain" description="GATA-type" evidence="6">
    <location>
        <begin position="371"/>
        <end position="423"/>
    </location>
</feature>
<dbReference type="Pfam" id="PF00320">
    <property type="entry name" value="GATA"/>
    <property type="match status" value="1"/>
</dbReference>
<keyword evidence="8" id="KW-1185">Reference proteome</keyword>
<feature type="compositionally biased region" description="Basic and acidic residues" evidence="5">
    <location>
        <begin position="40"/>
        <end position="52"/>
    </location>
</feature>
<name>A0AAE0KKD7_9PEZI</name>
<evidence type="ECO:0000256" key="1">
    <source>
        <dbReference type="ARBA" id="ARBA00022723"/>
    </source>
</evidence>
<reference evidence="7" key="2">
    <citation type="submission" date="2023-06" db="EMBL/GenBank/DDBJ databases">
        <authorList>
            <consortium name="Lawrence Berkeley National Laboratory"/>
            <person name="Haridas S."/>
            <person name="Hensen N."/>
            <person name="Bonometti L."/>
            <person name="Westerberg I."/>
            <person name="Brannstrom I.O."/>
            <person name="Guillou S."/>
            <person name="Cros-Aarteil S."/>
            <person name="Calhoun S."/>
            <person name="Kuo A."/>
            <person name="Mondo S."/>
            <person name="Pangilinan J."/>
            <person name="Riley R."/>
            <person name="LaButti K."/>
            <person name="Andreopoulos B."/>
            <person name="Lipzen A."/>
            <person name="Chen C."/>
            <person name="Yanf M."/>
            <person name="Daum C."/>
            <person name="Ng V."/>
            <person name="Clum A."/>
            <person name="Steindorff A."/>
            <person name="Ohm R."/>
            <person name="Martin F."/>
            <person name="Silar P."/>
            <person name="Natvig D."/>
            <person name="Lalanne C."/>
            <person name="Gautier V."/>
            <person name="Ament-velasquez S.L."/>
            <person name="Kruys A."/>
            <person name="Hutchinson M.I."/>
            <person name="Powell A.J."/>
            <person name="Barry K."/>
            <person name="Miller A.N."/>
            <person name="Grigoriev I.V."/>
            <person name="Debuchy R."/>
            <person name="Gladieux P."/>
            <person name="Thoren M.H."/>
            <person name="Johannesson H."/>
        </authorList>
    </citation>
    <scope>NUCLEOTIDE SEQUENCE</scope>
    <source>
        <strain evidence="7">CBS 232.78</strain>
    </source>
</reference>
<dbReference type="SUPFAM" id="SSF57716">
    <property type="entry name" value="Glucocorticoid receptor-like (DNA-binding domain)"/>
    <property type="match status" value="1"/>
</dbReference>
<dbReference type="GO" id="GO:0006355">
    <property type="term" value="P:regulation of DNA-templated transcription"/>
    <property type="evidence" value="ECO:0007669"/>
    <property type="project" value="InterPro"/>
</dbReference>
<comment type="caution">
    <text evidence="7">The sequence shown here is derived from an EMBL/GenBank/DDBJ whole genome shotgun (WGS) entry which is preliminary data.</text>
</comment>
<feature type="compositionally biased region" description="Basic and acidic residues" evidence="5">
    <location>
        <begin position="330"/>
        <end position="340"/>
    </location>
</feature>
<accession>A0AAE0KKD7</accession>
<evidence type="ECO:0000256" key="5">
    <source>
        <dbReference type="SAM" id="MobiDB-lite"/>
    </source>
</evidence>
<feature type="compositionally biased region" description="Low complexity" evidence="5">
    <location>
        <begin position="128"/>
        <end position="137"/>
    </location>
</feature>
<feature type="region of interest" description="Disordered" evidence="5">
    <location>
        <begin position="1"/>
        <end position="223"/>
    </location>
</feature>
<dbReference type="PROSITE" id="PS00344">
    <property type="entry name" value="GATA_ZN_FINGER_1"/>
    <property type="match status" value="1"/>
</dbReference>
<dbReference type="Gene3D" id="3.30.50.10">
    <property type="entry name" value="Erythroid Transcription Factor GATA-1, subunit A"/>
    <property type="match status" value="1"/>
</dbReference>
<evidence type="ECO:0000256" key="2">
    <source>
        <dbReference type="ARBA" id="ARBA00022771"/>
    </source>
</evidence>
<evidence type="ECO:0000256" key="4">
    <source>
        <dbReference type="PROSITE-ProRule" id="PRU00094"/>
    </source>
</evidence>
<proteinExistence type="predicted"/>
<dbReference type="AlphaFoldDB" id="A0AAE0KKD7"/>
<dbReference type="GO" id="GO:0043565">
    <property type="term" value="F:sequence-specific DNA binding"/>
    <property type="evidence" value="ECO:0007669"/>
    <property type="project" value="InterPro"/>
</dbReference>
<keyword evidence="1" id="KW-0479">Metal-binding</keyword>